<dbReference type="RefSeq" id="WP_123227029.1">
    <property type="nucleotide sequence ID" value="NZ_RJSE01000006.1"/>
</dbReference>
<evidence type="ECO:0000313" key="2">
    <source>
        <dbReference type="Proteomes" id="UP000267128"/>
    </source>
</evidence>
<keyword evidence="1" id="KW-0946">Virion</keyword>
<evidence type="ECO:0000313" key="1">
    <source>
        <dbReference type="EMBL" id="RNL63643.1"/>
    </source>
</evidence>
<reference evidence="1 2" key="1">
    <citation type="submission" date="2018-11" db="EMBL/GenBank/DDBJ databases">
        <authorList>
            <person name="Li F."/>
        </authorList>
    </citation>
    <scope>NUCLEOTIDE SEQUENCE [LARGE SCALE GENOMIC DNA]</scope>
    <source>
        <strain evidence="1 2">Gsoil 097</strain>
    </source>
</reference>
<protein>
    <submittedName>
        <fullName evidence="1">Coat protein</fullName>
    </submittedName>
</protein>
<accession>A0A3N0CL44</accession>
<name>A0A3N0CL44_9ACTN</name>
<keyword evidence="1" id="KW-0167">Capsid protein</keyword>
<dbReference type="OrthoDB" id="1624479at2"/>
<proteinExistence type="predicted"/>
<sequence length="352" mass="36401">MAITNFIPEVWAAQLLAILDKNLVYAGSPCVNRDYEGEIAAYGDTVHIASISDVSIVDYTKDTDLTVETLTDADRTLLIDQAKAFAFEIDDIDLRQARSGGALMSEAARRAAFGLRDKADQFVHAKMIGGAGSALGVVDATTASNVYDTLIVPAKVELDEVNVPTEGRWLVIDPATHGKLLLDSRFVKVNESGTSEGLRNGIVGSAGGFTIMLSNNASQRNRTAITATTTSGNKTITAAAGTFSQADVGLSIAGTGVGASSNKVASVNADGSSIEVTTNSSASATVADVALSGGGRAAVAGSALGTSYAEQIAKVEAFRPEKRFADALKGLHLYGSKVVRPEALVVASVKVA</sequence>
<comment type="caution">
    <text evidence="1">The sequence shown here is derived from an EMBL/GenBank/DDBJ whole genome shotgun (WGS) entry which is preliminary data.</text>
</comment>
<dbReference type="EMBL" id="RJSE01000006">
    <property type="protein sequence ID" value="RNL63643.1"/>
    <property type="molecule type" value="Genomic_DNA"/>
</dbReference>
<organism evidence="1 2">
    <name type="scientific">Nocardioides marmoriginsengisoli</name>
    <dbReference type="NCBI Taxonomy" id="661483"/>
    <lineage>
        <taxon>Bacteria</taxon>
        <taxon>Bacillati</taxon>
        <taxon>Actinomycetota</taxon>
        <taxon>Actinomycetes</taxon>
        <taxon>Propionibacteriales</taxon>
        <taxon>Nocardioidaceae</taxon>
        <taxon>Nocardioides</taxon>
    </lineage>
</organism>
<dbReference type="Proteomes" id="UP000267128">
    <property type="component" value="Unassembled WGS sequence"/>
</dbReference>
<keyword evidence="2" id="KW-1185">Reference proteome</keyword>
<gene>
    <name evidence="1" type="ORF">EFK50_07830</name>
</gene>
<dbReference type="AlphaFoldDB" id="A0A3N0CL44"/>